<gene>
    <name evidence="2" type="ORF">DIU24_00680</name>
</gene>
<name>A0A656PPH5_UNCKA</name>
<feature type="compositionally biased region" description="Basic and acidic residues" evidence="1">
    <location>
        <begin position="80"/>
        <end position="98"/>
    </location>
</feature>
<dbReference type="AlphaFoldDB" id="A0A656PPH5"/>
<accession>A0A656PPH5</accession>
<dbReference type="EMBL" id="DQFB01000002">
    <property type="protein sequence ID" value="HCQ40207.1"/>
    <property type="molecule type" value="Genomic_DNA"/>
</dbReference>
<evidence type="ECO:0000256" key="1">
    <source>
        <dbReference type="SAM" id="MobiDB-lite"/>
    </source>
</evidence>
<organism evidence="2 3">
    <name type="scientific">candidate division WWE3 bacterium</name>
    <dbReference type="NCBI Taxonomy" id="2053526"/>
    <lineage>
        <taxon>Bacteria</taxon>
        <taxon>Katanobacteria</taxon>
    </lineage>
</organism>
<sequence length="98" mass="10644">MPRSITSLGNFEETSPEVQEPGIEIIPQVTPEVEKGGEMPSVVNIPETAAPPIVDVSTHETLPDHPVTPKDSITSLANEEESRFRQEVQEEKLPNGSA</sequence>
<dbReference type="Proteomes" id="UP000262056">
    <property type="component" value="Unassembled WGS sequence"/>
</dbReference>
<reference evidence="2 3" key="1">
    <citation type="journal article" date="2018" name="Nat. Biotechnol.">
        <title>A standardized bacterial taxonomy based on genome phylogeny substantially revises the tree of life.</title>
        <authorList>
            <person name="Parks D.H."/>
            <person name="Chuvochina M."/>
            <person name="Waite D.W."/>
            <person name="Rinke C."/>
            <person name="Skarshewski A."/>
            <person name="Chaumeil P.A."/>
            <person name="Hugenholtz P."/>
        </authorList>
    </citation>
    <scope>NUCLEOTIDE SEQUENCE [LARGE SCALE GENOMIC DNA]</scope>
    <source>
        <strain evidence="2">UBA12021</strain>
    </source>
</reference>
<feature type="region of interest" description="Disordered" evidence="1">
    <location>
        <begin position="60"/>
        <end position="98"/>
    </location>
</feature>
<feature type="region of interest" description="Disordered" evidence="1">
    <location>
        <begin position="1"/>
        <end position="21"/>
    </location>
</feature>
<comment type="caution">
    <text evidence="2">The sequence shown here is derived from an EMBL/GenBank/DDBJ whole genome shotgun (WGS) entry which is preliminary data.</text>
</comment>
<evidence type="ECO:0000313" key="2">
    <source>
        <dbReference type="EMBL" id="HCQ40207.1"/>
    </source>
</evidence>
<protein>
    <submittedName>
        <fullName evidence="2">Uncharacterized protein</fullName>
    </submittedName>
</protein>
<feature type="compositionally biased region" description="Polar residues" evidence="1">
    <location>
        <begin position="1"/>
        <end position="17"/>
    </location>
</feature>
<proteinExistence type="predicted"/>
<evidence type="ECO:0000313" key="3">
    <source>
        <dbReference type="Proteomes" id="UP000262056"/>
    </source>
</evidence>